<dbReference type="EC" id="2.7.4.9" evidence="8"/>
<protein>
    <recommendedName>
        <fullName evidence="8">Thymidylate kinase</fullName>
        <ecNumber evidence="8">2.7.4.9</ecNumber>
    </recommendedName>
    <alternativeName>
        <fullName evidence="8">dTMP kinase</fullName>
    </alternativeName>
</protein>
<dbReference type="AlphaFoldDB" id="A0A1V9EW82"/>
<evidence type="ECO:0000256" key="3">
    <source>
        <dbReference type="ARBA" id="ARBA00022727"/>
    </source>
</evidence>
<evidence type="ECO:0000256" key="8">
    <source>
        <dbReference type="HAMAP-Rule" id="MF_00165"/>
    </source>
</evidence>
<evidence type="ECO:0000259" key="9">
    <source>
        <dbReference type="Pfam" id="PF02223"/>
    </source>
</evidence>
<feature type="binding site" evidence="8">
    <location>
        <begin position="13"/>
        <end position="20"/>
    </location>
    <ligand>
        <name>ATP</name>
        <dbReference type="ChEBI" id="CHEBI:30616"/>
    </ligand>
</feature>
<dbReference type="GO" id="GO:0005737">
    <property type="term" value="C:cytoplasm"/>
    <property type="evidence" value="ECO:0007669"/>
    <property type="project" value="TreeGrafter"/>
</dbReference>
<keyword evidence="6 8" id="KW-0067">ATP-binding</keyword>
<evidence type="ECO:0000313" key="11">
    <source>
        <dbReference type="Proteomes" id="UP000192610"/>
    </source>
</evidence>
<gene>
    <name evidence="8" type="primary">tmk</name>
    <name evidence="10" type="ORF">A4H97_00760</name>
</gene>
<keyword evidence="2 8" id="KW-0808">Transferase</keyword>
<dbReference type="NCBIfam" id="TIGR00041">
    <property type="entry name" value="DTMP_kinase"/>
    <property type="match status" value="1"/>
</dbReference>
<dbReference type="InterPro" id="IPR027417">
    <property type="entry name" value="P-loop_NTPase"/>
</dbReference>
<evidence type="ECO:0000256" key="1">
    <source>
        <dbReference type="ARBA" id="ARBA00009776"/>
    </source>
</evidence>
<dbReference type="SUPFAM" id="SSF52540">
    <property type="entry name" value="P-loop containing nucleoside triphosphate hydrolases"/>
    <property type="match status" value="1"/>
</dbReference>
<dbReference type="InterPro" id="IPR018094">
    <property type="entry name" value="Thymidylate_kinase"/>
</dbReference>
<dbReference type="CDD" id="cd01672">
    <property type="entry name" value="TMPK"/>
    <property type="match status" value="1"/>
</dbReference>
<dbReference type="PANTHER" id="PTHR10344">
    <property type="entry name" value="THYMIDYLATE KINASE"/>
    <property type="match status" value="1"/>
</dbReference>
<dbReference type="GO" id="GO:0005524">
    <property type="term" value="F:ATP binding"/>
    <property type="evidence" value="ECO:0007669"/>
    <property type="project" value="UniProtKB-UniRule"/>
</dbReference>
<organism evidence="10 11">
    <name type="scientific">Niastella yeongjuensis</name>
    <dbReference type="NCBI Taxonomy" id="354355"/>
    <lineage>
        <taxon>Bacteria</taxon>
        <taxon>Pseudomonadati</taxon>
        <taxon>Bacteroidota</taxon>
        <taxon>Chitinophagia</taxon>
        <taxon>Chitinophagales</taxon>
        <taxon>Chitinophagaceae</taxon>
        <taxon>Niastella</taxon>
    </lineage>
</organism>
<dbReference type="InterPro" id="IPR018095">
    <property type="entry name" value="Thymidylate_kin_CS"/>
</dbReference>
<comment type="catalytic activity">
    <reaction evidence="7 8">
        <text>dTMP + ATP = dTDP + ADP</text>
        <dbReference type="Rhea" id="RHEA:13517"/>
        <dbReference type="ChEBI" id="CHEBI:30616"/>
        <dbReference type="ChEBI" id="CHEBI:58369"/>
        <dbReference type="ChEBI" id="CHEBI:63528"/>
        <dbReference type="ChEBI" id="CHEBI:456216"/>
        <dbReference type="EC" id="2.7.4.9"/>
    </reaction>
</comment>
<dbReference type="GO" id="GO:0006233">
    <property type="term" value="P:dTDP biosynthetic process"/>
    <property type="evidence" value="ECO:0007669"/>
    <property type="project" value="InterPro"/>
</dbReference>
<evidence type="ECO:0000256" key="6">
    <source>
        <dbReference type="ARBA" id="ARBA00022840"/>
    </source>
</evidence>
<dbReference type="PANTHER" id="PTHR10344:SF4">
    <property type="entry name" value="UMP-CMP KINASE 2, MITOCHONDRIAL"/>
    <property type="match status" value="1"/>
</dbReference>
<comment type="function">
    <text evidence="8">Phosphorylation of dTMP to form dTDP in both de novo and salvage pathways of dTTP synthesis.</text>
</comment>
<keyword evidence="11" id="KW-1185">Reference proteome</keyword>
<sequence>MKHRNNLFIALEGIDGSGKSTQTKLLTEQLSNQGHKVYSTFEPTNNPIGKMIRDILKGHTKADYRIIAGLFVADRLDHLLNEEYGIVKKLEEGYTVIMDRYYFSSYAYQGAHMDIDWVIQANAMSASVLRPDVNIFIDVAPETSMQRLHANRDNIELFETLDNLKLVRSKYMEAFEKLKNEEKIFSVDGNRTPDLIAGDIWQKVASMFTL</sequence>
<dbReference type="Pfam" id="PF02223">
    <property type="entry name" value="Thymidylate_kin"/>
    <property type="match status" value="1"/>
</dbReference>
<name>A0A1V9EW82_9BACT</name>
<evidence type="ECO:0000256" key="7">
    <source>
        <dbReference type="ARBA" id="ARBA00048743"/>
    </source>
</evidence>
<comment type="similarity">
    <text evidence="1 8">Belongs to the thymidylate kinase family.</text>
</comment>
<dbReference type="RefSeq" id="WP_081198739.1">
    <property type="nucleotide sequence ID" value="NZ_FOCZ01000001.1"/>
</dbReference>
<reference evidence="11" key="1">
    <citation type="submission" date="2016-04" db="EMBL/GenBank/DDBJ databases">
        <authorList>
            <person name="Chen L."/>
            <person name="Zhuang W."/>
            <person name="Wang G."/>
        </authorList>
    </citation>
    <scope>NUCLEOTIDE SEQUENCE [LARGE SCALE GENOMIC DNA]</scope>
    <source>
        <strain evidence="11">17621</strain>
    </source>
</reference>
<dbReference type="STRING" id="354355.SAMN05660816_00796"/>
<dbReference type="PROSITE" id="PS01331">
    <property type="entry name" value="THYMIDYLATE_KINASE"/>
    <property type="match status" value="1"/>
</dbReference>
<keyword evidence="5 8" id="KW-0418">Kinase</keyword>
<evidence type="ECO:0000313" key="10">
    <source>
        <dbReference type="EMBL" id="OQP50406.1"/>
    </source>
</evidence>
<accession>A0A1V9EW82</accession>
<evidence type="ECO:0000256" key="4">
    <source>
        <dbReference type="ARBA" id="ARBA00022741"/>
    </source>
</evidence>
<dbReference type="OrthoDB" id="9774907at2"/>
<evidence type="ECO:0000256" key="2">
    <source>
        <dbReference type="ARBA" id="ARBA00022679"/>
    </source>
</evidence>
<dbReference type="GO" id="GO:0006227">
    <property type="term" value="P:dUDP biosynthetic process"/>
    <property type="evidence" value="ECO:0007669"/>
    <property type="project" value="TreeGrafter"/>
</dbReference>
<dbReference type="Proteomes" id="UP000192610">
    <property type="component" value="Unassembled WGS sequence"/>
</dbReference>
<dbReference type="InterPro" id="IPR039430">
    <property type="entry name" value="Thymidylate_kin-like_dom"/>
</dbReference>
<comment type="caution">
    <text evidence="10">The sequence shown here is derived from an EMBL/GenBank/DDBJ whole genome shotgun (WGS) entry which is preliminary data.</text>
</comment>
<dbReference type="EMBL" id="LVXG01000012">
    <property type="protein sequence ID" value="OQP50406.1"/>
    <property type="molecule type" value="Genomic_DNA"/>
</dbReference>
<dbReference type="GO" id="GO:0004798">
    <property type="term" value="F:dTMP kinase activity"/>
    <property type="evidence" value="ECO:0007669"/>
    <property type="project" value="UniProtKB-UniRule"/>
</dbReference>
<feature type="domain" description="Thymidylate kinase-like" evidence="9">
    <location>
        <begin position="11"/>
        <end position="191"/>
    </location>
</feature>
<dbReference type="GO" id="GO:0006235">
    <property type="term" value="P:dTTP biosynthetic process"/>
    <property type="evidence" value="ECO:0007669"/>
    <property type="project" value="UniProtKB-UniRule"/>
</dbReference>
<keyword evidence="3 8" id="KW-0545">Nucleotide biosynthesis</keyword>
<keyword evidence="4 8" id="KW-0547">Nucleotide-binding</keyword>
<proteinExistence type="inferred from homology"/>
<dbReference type="HAMAP" id="MF_00165">
    <property type="entry name" value="Thymidylate_kinase"/>
    <property type="match status" value="1"/>
</dbReference>
<evidence type="ECO:0000256" key="5">
    <source>
        <dbReference type="ARBA" id="ARBA00022777"/>
    </source>
</evidence>
<dbReference type="Gene3D" id="3.40.50.300">
    <property type="entry name" value="P-loop containing nucleotide triphosphate hydrolases"/>
    <property type="match status" value="1"/>
</dbReference>